<dbReference type="PANTHER" id="PTHR42760">
    <property type="entry name" value="SHORT-CHAIN DEHYDROGENASES/REDUCTASES FAMILY MEMBER"/>
    <property type="match status" value="1"/>
</dbReference>
<evidence type="ECO:0000313" key="3">
    <source>
        <dbReference type="EMBL" id="MDN4463184.1"/>
    </source>
</evidence>
<comment type="similarity">
    <text evidence="1">Belongs to the short-chain dehydrogenases/reductases (SDR) family.</text>
</comment>
<organism evidence="3 4">
    <name type="scientific">Microbacterium aurantiacum</name>
    <dbReference type="NCBI Taxonomy" id="162393"/>
    <lineage>
        <taxon>Bacteria</taxon>
        <taxon>Bacillati</taxon>
        <taxon>Actinomycetota</taxon>
        <taxon>Actinomycetes</taxon>
        <taxon>Micrococcales</taxon>
        <taxon>Microbacteriaceae</taxon>
        <taxon>Microbacterium</taxon>
    </lineage>
</organism>
<keyword evidence="2" id="KW-0560">Oxidoreductase</keyword>
<evidence type="ECO:0000256" key="2">
    <source>
        <dbReference type="ARBA" id="ARBA00023002"/>
    </source>
</evidence>
<dbReference type="EMBL" id="JAHWXI010000001">
    <property type="protein sequence ID" value="MDN4463184.1"/>
    <property type="molecule type" value="Genomic_DNA"/>
</dbReference>
<protein>
    <submittedName>
        <fullName evidence="3">SDR family oxidoreductase</fullName>
    </submittedName>
</protein>
<dbReference type="InterPro" id="IPR002347">
    <property type="entry name" value="SDR_fam"/>
</dbReference>
<dbReference type="SUPFAM" id="SSF51735">
    <property type="entry name" value="NAD(P)-binding Rossmann-fold domains"/>
    <property type="match status" value="1"/>
</dbReference>
<dbReference type="PRINTS" id="PR00081">
    <property type="entry name" value="GDHRDH"/>
</dbReference>
<gene>
    <name evidence="3" type="ORF">KZC48_02025</name>
</gene>
<name>A0ABT8FPD7_9MICO</name>
<accession>A0ABT8FPD7</accession>
<dbReference type="Proteomes" id="UP001172731">
    <property type="component" value="Unassembled WGS sequence"/>
</dbReference>
<reference evidence="3" key="1">
    <citation type="submission" date="2021-06" db="EMBL/GenBank/DDBJ databases">
        <title>Genome-based taxonomic framework of Microbacterium strains isolated from marine environment, the description of four new species and reclassification of four preexisting species.</title>
        <authorList>
            <person name="Lee S.D."/>
            <person name="Kim S.-M."/>
            <person name="Byeon Y.-S."/>
            <person name="Yang H.L."/>
            <person name="Kim I.S."/>
        </authorList>
    </citation>
    <scope>NUCLEOTIDE SEQUENCE</scope>
    <source>
        <strain evidence="3">KACC 20510</strain>
    </source>
</reference>
<dbReference type="Gene3D" id="3.40.50.720">
    <property type="entry name" value="NAD(P)-binding Rossmann-like Domain"/>
    <property type="match status" value="1"/>
</dbReference>
<dbReference type="PANTHER" id="PTHR42760:SF5">
    <property type="entry name" value="2-DEHYDRO-3-DEOXY-D-GLUCONATE 5-DEHYDROGENASE"/>
    <property type="match status" value="1"/>
</dbReference>
<dbReference type="Pfam" id="PF13561">
    <property type="entry name" value="adh_short_C2"/>
    <property type="match status" value="1"/>
</dbReference>
<comment type="caution">
    <text evidence="3">The sequence shown here is derived from an EMBL/GenBank/DDBJ whole genome shotgun (WGS) entry which is preliminary data.</text>
</comment>
<dbReference type="InterPro" id="IPR020904">
    <property type="entry name" value="Sc_DH/Rdtase_CS"/>
</dbReference>
<sequence length="283" mass="29394">MNTSRRHTSASRIRSRDPELLKEHLVRISDFSLNDFSLLGKRAIVTGGNTGLGQAFTLALAKGGADVFVPGLFDDGGETAALVASEGRRYEELMIDITAPGAPARAVGAAVDALGGVDILVNSAGISRIADVSDFGRAEWDPMVAVNLTAAFEMAHAAALGMIAQGSGKIINIASLFAFLGGLGSPAYAATKHGIVGLTRAYADELGGHGIQVNAIAPGYFKTAITEQSRADAEVNRRIIEHTPAGRWGDVADLMGATVFLASSASNFVNGHTLTVDGGYLVR</sequence>
<proteinExistence type="inferred from homology"/>
<dbReference type="PROSITE" id="PS00061">
    <property type="entry name" value="ADH_SHORT"/>
    <property type="match status" value="1"/>
</dbReference>
<keyword evidence="4" id="KW-1185">Reference proteome</keyword>
<dbReference type="InterPro" id="IPR036291">
    <property type="entry name" value="NAD(P)-bd_dom_sf"/>
</dbReference>
<evidence type="ECO:0000256" key="1">
    <source>
        <dbReference type="ARBA" id="ARBA00006484"/>
    </source>
</evidence>
<evidence type="ECO:0000313" key="4">
    <source>
        <dbReference type="Proteomes" id="UP001172731"/>
    </source>
</evidence>
<dbReference type="PRINTS" id="PR00080">
    <property type="entry name" value="SDRFAMILY"/>
</dbReference>